<name>A0A9W6Z5R2_AMBMO</name>
<accession>A0A9W6Z5R2</accession>
<comment type="caution">
    <text evidence="1">The sequence shown here is derived from an EMBL/GenBank/DDBJ whole genome shotgun (WGS) entry which is preliminary data.</text>
</comment>
<dbReference type="AlphaFoldDB" id="A0A9W6Z5R2"/>
<proteinExistence type="predicted"/>
<dbReference type="Proteomes" id="UP001165063">
    <property type="component" value="Unassembled WGS sequence"/>
</dbReference>
<sequence>MATELSAPISQFNLHSTRCDLQNKYLWVLKWHCLDSSSDNHQTLPDLTISPNEEYKCSTLDALNDLSNHQHIFLSTSKTLGNIETFNTSIQGVSFDDPFHCDCSINLHQVPMHTAQSPVTGDLFNHHKVSGQLARVATIQLLYSN</sequence>
<evidence type="ECO:0000313" key="2">
    <source>
        <dbReference type="Proteomes" id="UP001165063"/>
    </source>
</evidence>
<dbReference type="EMBL" id="BSXU01007492">
    <property type="protein sequence ID" value="GMG56375.1"/>
    <property type="molecule type" value="Genomic_DNA"/>
</dbReference>
<keyword evidence="2" id="KW-1185">Reference proteome</keyword>
<reference evidence="1" key="1">
    <citation type="submission" date="2023-04" db="EMBL/GenBank/DDBJ databases">
        <title>Ambrosiozyma monospora NBRC 1965.</title>
        <authorList>
            <person name="Ichikawa N."/>
            <person name="Sato H."/>
            <person name="Tonouchi N."/>
        </authorList>
    </citation>
    <scope>NUCLEOTIDE SEQUENCE</scope>
    <source>
        <strain evidence="1">NBRC 1965</strain>
    </source>
</reference>
<protein>
    <submittedName>
        <fullName evidence="1">Unnamed protein product</fullName>
    </submittedName>
</protein>
<gene>
    <name evidence="1" type="ORF">Amon01_000844200</name>
</gene>
<evidence type="ECO:0000313" key="1">
    <source>
        <dbReference type="EMBL" id="GMG56375.1"/>
    </source>
</evidence>
<organism evidence="1 2">
    <name type="scientific">Ambrosiozyma monospora</name>
    <name type="common">Yeast</name>
    <name type="synonym">Endomycopsis monosporus</name>
    <dbReference type="NCBI Taxonomy" id="43982"/>
    <lineage>
        <taxon>Eukaryota</taxon>
        <taxon>Fungi</taxon>
        <taxon>Dikarya</taxon>
        <taxon>Ascomycota</taxon>
        <taxon>Saccharomycotina</taxon>
        <taxon>Pichiomycetes</taxon>
        <taxon>Pichiales</taxon>
        <taxon>Pichiaceae</taxon>
        <taxon>Ambrosiozyma</taxon>
    </lineage>
</organism>